<dbReference type="SUPFAM" id="SSF158452">
    <property type="entry name" value="YqcC-like"/>
    <property type="match status" value="1"/>
</dbReference>
<protein>
    <submittedName>
        <fullName evidence="2">Uncharacterized protein YqcC (DUF446 family)</fullName>
    </submittedName>
</protein>
<dbReference type="InterPro" id="IPR036814">
    <property type="entry name" value="YqcC-like_sf"/>
</dbReference>
<dbReference type="GO" id="GO:0044010">
    <property type="term" value="P:single-species biofilm formation"/>
    <property type="evidence" value="ECO:0007669"/>
    <property type="project" value="TreeGrafter"/>
</dbReference>
<reference evidence="2 3" key="1">
    <citation type="submission" date="2019-03" db="EMBL/GenBank/DDBJ databases">
        <title>Genomic Encyclopedia of Type Strains, Phase IV (KMG-IV): sequencing the most valuable type-strain genomes for metagenomic binning, comparative biology and taxonomic classification.</title>
        <authorList>
            <person name="Goeker M."/>
        </authorList>
    </citation>
    <scope>NUCLEOTIDE SEQUENCE [LARGE SCALE GENOMIC DNA]</scope>
    <source>
        <strain evidence="2 3">DSM 28140</strain>
    </source>
</reference>
<dbReference type="EMBL" id="SMCP01000008">
    <property type="protein sequence ID" value="TCV85749.1"/>
    <property type="molecule type" value="Genomic_DNA"/>
</dbReference>
<feature type="domain" description="YqcC-like" evidence="1">
    <location>
        <begin position="7"/>
        <end position="102"/>
    </location>
</feature>
<dbReference type="Pfam" id="PF04287">
    <property type="entry name" value="DUF446"/>
    <property type="match status" value="1"/>
</dbReference>
<dbReference type="InterPro" id="IPR007384">
    <property type="entry name" value="UCP006257"/>
</dbReference>
<evidence type="ECO:0000313" key="3">
    <source>
        <dbReference type="Proteomes" id="UP000294619"/>
    </source>
</evidence>
<sequence length="108" mass="12634">MMSQEDKVRQHLQQLQHNLQQLALWQSSPPEQERLQSEQPFHLDTLEPYEWLQWIFIPRMHALLDAEAPLPSKIAITPYLEEAMNDIAQLELLLSPLIDIESLLNEPA</sequence>
<dbReference type="Proteomes" id="UP000294619">
    <property type="component" value="Unassembled WGS sequence"/>
</dbReference>
<dbReference type="PANTHER" id="PTHR39586:SF1">
    <property type="entry name" value="CYTOPLASMIC PROTEIN"/>
    <property type="match status" value="1"/>
</dbReference>
<accession>A0A4V2W1V9</accession>
<proteinExistence type="predicted"/>
<name>A0A4V2W1V9_9PAST</name>
<comment type="caution">
    <text evidence="2">The sequence shown here is derived from an EMBL/GenBank/DDBJ whole genome shotgun (WGS) entry which is preliminary data.</text>
</comment>
<evidence type="ECO:0000259" key="1">
    <source>
        <dbReference type="Pfam" id="PF04287"/>
    </source>
</evidence>
<dbReference type="Gene3D" id="1.20.1440.40">
    <property type="entry name" value="YqcC-like"/>
    <property type="match status" value="1"/>
</dbReference>
<organism evidence="2 3">
    <name type="scientific">Testudinibacter aquarius</name>
    <dbReference type="NCBI Taxonomy" id="1524974"/>
    <lineage>
        <taxon>Bacteria</taxon>
        <taxon>Pseudomonadati</taxon>
        <taxon>Pseudomonadota</taxon>
        <taxon>Gammaproteobacteria</taxon>
        <taxon>Pasteurellales</taxon>
        <taxon>Pasteurellaceae</taxon>
        <taxon>Testudinibacter</taxon>
    </lineage>
</organism>
<dbReference type="AlphaFoldDB" id="A0A4V2W1V9"/>
<dbReference type="PIRSF" id="PIRSF006257">
    <property type="entry name" value="UCP006257"/>
    <property type="match status" value="1"/>
</dbReference>
<gene>
    <name evidence="2" type="ORF">EDC16_10856</name>
</gene>
<dbReference type="PANTHER" id="PTHR39586">
    <property type="entry name" value="CYTOPLASMIC PROTEIN-RELATED"/>
    <property type="match status" value="1"/>
</dbReference>
<dbReference type="InterPro" id="IPR023376">
    <property type="entry name" value="YqcC-like_dom"/>
</dbReference>
<evidence type="ECO:0000313" key="2">
    <source>
        <dbReference type="EMBL" id="TCV85749.1"/>
    </source>
</evidence>